<protein>
    <submittedName>
        <fullName evidence="1 2">Uncharacterized protein</fullName>
    </submittedName>
</protein>
<dbReference type="EMBL" id="CM001223">
    <property type="protein sequence ID" value="KEH21999.1"/>
    <property type="molecule type" value="Genomic_DNA"/>
</dbReference>
<accession>A0A072TWX4</accession>
<reference evidence="2" key="3">
    <citation type="submission" date="2015-04" db="UniProtKB">
        <authorList>
            <consortium name="EnsemblPlants"/>
        </authorList>
    </citation>
    <scope>IDENTIFICATION</scope>
    <source>
        <strain evidence="2">cv. Jemalong A17</strain>
    </source>
</reference>
<sequence>MVVRTEAVKDIVRSITDRRDGAEDLWRKRIILIHQKLRIRITKEEWDMIRNRLNLSFHVGAPNKGLRQDMII</sequence>
<proteinExistence type="predicted"/>
<evidence type="ECO:0000313" key="1">
    <source>
        <dbReference type="EMBL" id="KEH21999.1"/>
    </source>
</evidence>
<evidence type="ECO:0000313" key="2">
    <source>
        <dbReference type="EnsemblPlants" id="KEH21999"/>
    </source>
</evidence>
<evidence type="ECO:0000313" key="3">
    <source>
        <dbReference type="Proteomes" id="UP000002051"/>
    </source>
</evidence>
<keyword evidence="3" id="KW-1185">Reference proteome</keyword>
<reference evidence="1 3" key="1">
    <citation type="journal article" date="2011" name="Nature">
        <title>The Medicago genome provides insight into the evolution of rhizobial symbioses.</title>
        <authorList>
            <person name="Young N.D."/>
            <person name="Debelle F."/>
            <person name="Oldroyd G.E."/>
            <person name="Geurts R."/>
            <person name="Cannon S.B."/>
            <person name="Udvardi M.K."/>
            <person name="Benedito V.A."/>
            <person name="Mayer K.F."/>
            <person name="Gouzy J."/>
            <person name="Schoof H."/>
            <person name="Van de Peer Y."/>
            <person name="Proost S."/>
            <person name="Cook D.R."/>
            <person name="Meyers B.C."/>
            <person name="Spannagl M."/>
            <person name="Cheung F."/>
            <person name="De Mita S."/>
            <person name="Krishnakumar V."/>
            <person name="Gundlach H."/>
            <person name="Zhou S."/>
            <person name="Mudge J."/>
            <person name="Bharti A.K."/>
            <person name="Murray J.D."/>
            <person name="Naoumkina M.A."/>
            <person name="Rosen B."/>
            <person name="Silverstein K.A."/>
            <person name="Tang H."/>
            <person name="Rombauts S."/>
            <person name="Zhao P.X."/>
            <person name="Zhou P."/>
            <person name="Barbe V."/>
            <person name="Bardou P."/>
            <person name="Bechner M."/>
            <person name="Bellec A."/>
            <person name="Berger A."/>
            <person name="Berges H."/>
            <person name="Bidwell S."/>
            <person name="Bisseling T."/>
            <person name="Choisne N."/>
            <person name="Couloux A."/>
            <person name="Denny R."/>
            <person name="Deshpande S."/>
            <person name="Dai X."/>
            <person name="Doyle J.J."/>
            <person name="Dudez A.M."/>
            <person name="Farmer A.D."/>
            <person name="Fouteau S."/>
            <person name="Franken C."/>
            <person name="Gibelin C."/>
            <person name="Gish J."/>
            <person name="Goldstein S."/>
            <person name="Gonzalez A.J."/>
            <person name="Green P.J."/>
            <person name="Hallab A."/>
            <person name="Hartog M."/>
            <person name="Hua A."/>
            <person name="Humphray S.J."/>
            <person name="Jeong D.H."/>
            <person name="Jing Y."/>
            <person name="Jocker A."/>
            <person name="Kenton S.M."/>
            <person name="Kim D.J."/>
            <person name="Klee K."/>
            <person name="Lai H."/>
            <person name="Lang C."/>
            <person name="Lin S."/>
            <person name="Macmil S.L."/>
            <person name="Magdelenat G."/>
            <person name="Matthews L."/>
            <person name="McCorrison J."/>
            <person name="Monaghan E.L."/>
            <person name="Mun J.H."/>
            <person name="Najar F.Z."/>
            <person name="Nicholson C."/>
            <person name="Noirot C."/>
            <person name="O'Bleness M."/>
            <person name="Paule C.R."/>
            <person name="Poulain J."/>
            <person name="Prion F."/>
            <person name="Qin B."/>
            <person name="Qu C."/>
            <person name="Retzel E.F."/>
            <person name="Riddle C."/>
            <person name="Sallet E."/>
            <person name="Samain S."/>
            <person name="Samson N."/>
            <person name="Sanders I."/>
            <person name="Saurat O."/>
            <person name="Scarpelli C."/>
            <person name="Schiex T."/>
            <person name="Segurens B."/>
            <person name="Severin A.J."/>
            <person name="Sherrier D.J."/>
            <person name="Shi R."/>
            <person name="Sims S."/>
            <person name="Singer S.R."/>
            <person name="Sinharoy S."/>
            <person name="Sterck L."/>
            <person name="Viollet A."/>
            <person name="Wang B.B."/>
            <person name="Wang K."/>
            <person name="Wang M."/>
            <person name="Wang X."/>
            <person name="Warfsmann J."/>
            <person name="Weissenbach J."/>
            <person name="White D.D."/>
            <person name="White J.D."/>
            <person name="Wiley G.B."/>
            <person name="Wincker P."/>
            <person name="Xing Y."/>
            <person name="Yang L."/>
            <person name="Yao Z."/>
            <person name="Ying F."/>
            <person name="Zhai J."/>
            <person name="Zhou L."/>
            <person name="Zuber A."/>
            <person name="Denarie J."/>
            <person name="Dixon R.A."/>
            <person name="May G.D."/>
            <person name="Schwartz D.C."/>
            <person name="Rogers J."/>
            <person name="Quetier F."/>
            <person name="Town C.D."/>
            <person name="Roe B.A."/>
        </authorList>
    </citation>
    <scope>NUCLEOTIDE SEQUENCE [LARGE SCALE GENOMIC DNA]</scope>
    <source>
        <strain evidence="1">A17</strain>
        <strain evidence="2 3">cv. Jemalong A17</strain>
    </source>
</reference>
<dbReference type="Proteomes" id="UP000002051">
    <property type="component" value="Unassembled WGS sequence"/>
</dbReference>
<dbReference type="AlphaFoldDB" id="A0A072TWX4"/>
<name>A0A072TWX4_MEDTR</name>
<reference evidence="1 3" key="2">
    <citation type="journal article" date="2014" name="BMC Genomics">
        <title>An improved genome release (version Mt4.0) for the model legume Medicago truncatula.</title>
        <authorList>
            <person name="Tang H."/>
            <person name="Krishnakumar V."/>
            <person name="Bidwell S."/>
            <person name="Rosen B."/>
            <person name="Chan A."/>
            <person name="Zhou S."/>
            <person name="Gentzbittel L."/>
            <person name="Childs K.L."/>
            <person name="Yandell M."/>
            <person name="Gundlach H."/>
            <person name="Mayer K.F."/>
            <person name="Schwartz D.C."/>
            <person name="Town C.D."/>
        </authorList>
    </citation>
    <scope>GENOME REANNOTATION</scope>
    <source>
        <strain evidence="1">A17</strain>
        <strain evidence="2 3">cv. Jemalong A17</strain>
    </source>
</reference>
<dbReference type="HOGENOM" id="CLU_2726029_0_0_1"/>
<dbReference type="EnsemblPlants" id="KEH21999">
    <property type="protein sequence ID" value="KEH21999"/>
    <property type="gene ID" value="MTR_7g028930"/>
</dbReference>
<organism evidence="1 3">
    <name type="scientific">Medicago truncatula</name>
    <name type="common">Barrel medic</name>
    <name type="synonym">Medicago tribuloides</name>
    <dbReference type="NCBI Taxonomy" id="3880"/>
    <lineage>
        <taxon>Eukaryota</taxon>
        <taxon>Viridiplantae</taxon>
        <taxon>Streptophyta</taxon>
        <taxon>Embryophyta</taxon>
        <taxon>Tracheophyta</taxon>
        <taxon>Spermatophyta</taxon>
        <taxon>Magnoliopsida</taxon>
        <taxon>eudicotyledons</taxon>
        <taxon>Gunneridae</taxon>
        <taxon>Pentapetalae</taxon>
        <taxon>rosids</taxon>
        <taxon>fabids</taxon>
        <taxon>Fabales</taxon>
        <taxon>Fabaceae</taxon>
        <taxon>Papilionoideae</taxon>
        <taxon>50 kb inversion clade</taxon>
        <taxon>NPAAA clade</taxon>
        <taxon>Hologalegina</taxon>
        <taxon>IRL clade</taxon>
        <taxon>Trifolieae</taxon>
        <taxon>Medicago</taxon>
    </lineage>
</organism>
<gene>
    <name evidence="1" type="ordered locus">MTR_7g028930</name>
</gene>